<name>A0ABQ5AYQ8_9ASTR</name>
<organism evidence="1 2">
    <name type="scientific">Tanacetum coccineum</name>
    <dbReference type="NCBI Taxonomy" id="301880"/>
    <lineage>
        <taxon>Eukaryota</taxon>
        <taxon>Viridiplantae</taxon>
        <taxon>Streptophyta</taxon>
        <taxon>Embryophyta</taxon>
        <taxon>Tracheophyta</taxon>
        <taxon>Spermatophyta</taxon>
        <taxon>Magnoliopsida</taxon>
        <taxon>eudicotyledons</taxon>
        <taxon>Gunneridae</taxon>
        <taxon>Pentapetalae</taxon>
        <taxon>asterids</taxon>
        <taxon>campanulids</taxon>
        <taxon>Asterales</taxon>
        <taxon>Asteraceae</taxon>
        <taxon>Asteroideae</taxon>
        <taxon>Anthemideae</taxon>
        <taxon>Anthemidinae</taxon>
        <taxon>Tanacetum</taxon>
    </lineage>
</organism>
<evidence type="ECO:0000313" key="2">
    <source>
        <dbReference type="Proteomes" id="UP001151760"/>
    </source>
</evidence>
<comment type="caution">
    <text evidence="1">The sequence shown here is derived from an EMBL/GenBank/DDBJ whole genome shotgun (WGS) entry which is preliminary data.</text>
</comment>
<dbReference type="EMBL" id="BQNB010012702">
    <property type="protein sequence ID" value="GJT06847.1"/>
    <property type="molecule type" value="Genomic_DNA"/>
</dbReference>
<proteinExistence type="predicted"/>
<sequence length="178" mass="20764">MISERADDRKFLLAVQWTSTLEDISIEGYLIFATDHYEEYLWTSPRAPRTTREDHQTTRLIPYASLTALCYYGSLTTIYFTRRTRYDTLELDNSLWIILKPLRNEPVPKKPNELDACYRCTCPKKFPLYFVNVDKNGSQEDNNICTAPPMTQTVIKKLVLICCRQLTVKHSVLPIAKY</sequence>
<evidence type="ECO:0000313" key="1">
    <source>
        <dbReference type="EMBL" id="GJT06847.1"/>
    </source>
</evidence>
<protein>
    <submittedName>
        <fullName evidence="1">Uncharacterized protein</fullName>
    </submittedName>
</protein>
<keyword evidence="2" id="KW-1185">Reference proteome</keyword>
<reference evidence="1" key="1">
    <citation type="journal article" date="2022" name="Int. J. Mol. Sci.">
        <title>Draft Genome of Tanacetum Coccineum: Genomic Comparison of Closely Related Tanacetum-Family Plants.</title>
        <authorList>
            <person name="Yamashiro T."/>
            <person name="Shiraishi A."/>
            <person name="Nakayama K."/>
            <person name="Satake H."/>
        </authorList>
    </citation>
    <scope>NUCLEOTIDE SEQUENCE</scope>
</reference>
<dbReference type="Proteomes" id="UP001151760">
    <property type="component" value="Unassembled WGS sequence"/>
</dbReference>
<gene>
    <name evidence="1" type="ORF">Tco_0841309</name>
</gene>
<accession>A0ABQ5AYQ8</accession>
<reference evidence="1" key="2">
    <citation type="submission" date="2022-01" db="EMBL/GenBank/DDBJ databases">
        <authorList>
            <person name="Yamashiro T."/>
            <person name="Shiraishi A."/>
            <person name="Satake H."/>
            <person name="Nakayama K."/>
        </authorList>
    </citation>
    <scope>NUCLEOTIDE SEQUENCE</scope>
</reference>